<sequence>MIKLLAKISGIFHRSPYVRGLQTLKTKSQRMIAGFILFKFR</sequence>
<name>R1GTA1_9GAMM</name>
<evidence type="ECO:0000313" key="2">
    <source>
        <dbReference type="Proteomes" id="UP000011223"/>
    </source>
</evidence>
<accession>R1GTA1</accession>
<dbReference type="AlphaFoldDB" id="R1GTA1"/>
<keyword evidence="2" id="KW-1185">Reference proteome</keyword>
<gene>
    <name evidence="1" type="ORF">D515_01963</name>
</gene>
<protein>
    <submittedName>
        <fullName evidence="1">Uncharacterized protein</fullName>
    </submittedName>
</protein>
<proteinExistence type="predicted"/>
<dbReference type="Proteomes" id="UP000011223">
    <property type="component" value="Unassembled WGS sequence"/>
</dbReference>
<reference evidence="1 2" key="1">
    <citation type="journal article" date="2014" name="PLoS ONE">
        <title>Grimontia indica AK16(T), sp. nov., Isolated from a Seawater Sample Reports the Presence of Pathogenic Genes Similar to Vibrio Genus.</title>
        <authorList>
            <person name="Singh A."/>
            <person name="Vaidya B."/>
            <person name="Khatri I."/>
            <person name="Srinivas T.N."/>
            <person name="Subramanian S."/>
            <person name="Korpole S."/>
            <person name="Pinnaka A.K."/>
        </authorList>
    </citation>
    <scope>NUCLEOTIDE SEQUENCE [LARGE SCALE GENOMIC DNA]</scope>
    <source>
        <strain evidence="1 2">AK16</strain>
    </source>
</reference>
<comment type="caution">
    <text evidence="1">The sequence shown here is derived from an EMBL/GenBank/DDBJ whole genome shotgun (WGS) entry which is preliminary data.</text>
</comment>
<evidence type="ECO:0000313" key="1">
    <source>
        <dbReference type="EMBL" id="EOD79299.1"/>
    </source>
</evidence>
<organism evidence="1 2">
    <name type="scientific">Grimontia indica</name>
    <dbReference type="NCBI Taxonomy" id="1056512"/>
    <lineage>
        <taxon>Bacteria</taxon>
        <taxon>Pseudomonadati</taxon>
        <taxon>Pseudomonadota</taxon>
        <taxon>Gammaproteobacteria</taxon>
        <taxon>Vibrionales</taxon>
        <taxon>Vibrionaceae</taxon>
        <taxon>Grimontia</taxon>
    </lineage>
</organism>
<dbReference type="EMBL" id="ANFM02000022">
    <property type="protein sequence ID" value="EOD79299.1"/>
    <property type="molecule type" value="Genomic_DNA"/>
</dbReference>